<organism evidence="3 4">
    <name type="scientific">Diaporthe vaccinii</name>
    <dbReference type="NCBI Taxonomy" id="105482"/>
    <lineage>
        <taxon>Eukaryota</taxon>
        <taxon>Fungi</taxon>
        <taxon>Dikarya</taxon>
        <taxon>Ascomycota</taxon>
        <taxon>Pezizomycotina</taxon>
        <taxon>Sordariomycetes</taxon>
        <taxon>Sordariomycetidae</taxon>
        <taxon>Diaporthales</taxon>
        <taxon>Diaporthaceae</taxon>
        <taxon>Diaporthe</taxon>
        <taxon>Diaporthe eres species complex</taxon>
    </lineage>
</organism>
<protein>
    <submittedName>
        <fullName evidence="3">Uncharacterized protein</fullName>
    </submittedName>
</protein>
<keyword evidence="2" id="KW-0472">Membrane</keyword>
<feature type="region of interest" description="Disordered" evidence="1">
    <location>
        <begin position="175"/>
        <end position="225"/>
    </location>
</feature>
<keyword evidence="2" id="KW-1133">Transmembrane helix</keyword>
<evidence type="ECO:0000313" key="4">
    <source>
        <dbReference type="Proteomes" id="UP001600888"/>
    </source>
</evidence>
<proteinExistence type="predicted"/>
<comment type="caution">
    <text evidence="3">The sequence shown here is derived from an EMBL/GenBank/DDBJ whole genome shotgun (WGS) entry which is preliminary data.</text>
</comment>
<accession>A0ABR4EJ93</accession>
<name>A0ABR4EJ93_9PEZI</name>
<feature type="region of interest" description="Disordered" evidence="1">
    <location>
        <begin position="477"/>
        <end position="498"/>
    </location>
</feature>
<reference evidence="3 4" key="1">
    <citation type="submission" date="2024-03" db="EMBL/GenBank/DDBJ databases">
        <title>A high-quality draft genome sequence of Diaporthe vaccinii, a causative agent of upright dieback and viscid rot disease in cranberry plants.</title>
        <authorList>
            <person name="Sarrasin M."/>
            <person name="Lang B.F."/>
            <person name="Burger G."/>
        </authorList>
    </citation>
    <scope>NUCLEOTIDE SEQUENCE [LARGE SCALE GENOMIC DNA]</scope>
    <source>
        <strain evidence="3 4">IS7</strain>
    </source>
</reference>
<gene>
    <name evidence="3" type="ORF">FJTKL_10592</name>
</gene>
<feature type="compositionally biased region" description="Polar residues" evidence="1">
    <location>
        <begin position="351"/>
        <end position="360"/>
    </location>
</feature>
<dbReference type="EMBL" id="JBAWTH010000049">
    <property type="protein sequence ID" value="KAL2282513.1"/>
    <property type="molecule type" value="Genomic_DNA"/>
</dbReference>
<keyword evidence="2" id="KW-0812">Transmembrane</keyword>
<sequence>MIARQTLRVGVIVGICLGIIGVLCVAAVVLRSCCCTRRNPRQMPRTATSEDLKDEAFEMRREEVPRTRIGRVFSRIISRRRKPRGQEFYELSRDSSHPGRASFNRDHALRTSHAELDGTELSSGGGARYWRNQSTDGLTAYQRAIQKLDREALGPAPAHAPATRKSMHELSLEGHHYRPEEPSPPASAPHPEVNYSSLPSMPSPATPRFSTRQNRRFDAPSPLNIAPQRASASLVKSTNNANSTFISYSPYQYHTPHTASPLPTDDVGPVSRHGPSSSHSSKSNQSSLASQSPVSLSSRGRVSSISRTNSAVKPVESRSLPPPTPTYHQSQRAPIDTENIICLGPMPDNMQFPSPSNNHFRSQSQQNPRSPPQLVIPNEQHSSPASPSSPSSPVTQDLFLHDQSPLAPYQSPVKSVFTRELSLHSDRQGAADGSYREGDRRGSTDSLGSNFTVEEEARIQAQIVKNLSMLGHERVGGEGDIVHVPQPSPRRYSWEETM</sequence>
<feature type="compositionally biased region" description="Low complexity" evidence="1">
    <location>
        <begin position="270"/>
        <end position="307"/>
    </location>
</feature>
<evidence type="ECO:0000256" key="1">
    <source>
        <dbReference type="SAM" id="MobiDB-lite"/>
    </source>
</evidence>
<feature type="region of interest" description="Disordered" evidence="1">
    <location>
        <begin position="423"/>
        <end position="449"/>
    </location>
</feature>
<feature type="compositionally biased region" description="Low complexity" evidence="1">
    <location>
        <begin position="382"/>
        <end position="393"/>
    </location>
</feature>
<evidence type="ECO:0000313" key="3">
    <source>
        <dbReference type="EMBL" id="KAL2282513.1"/>
    </source>
</evidence>
<evidence type="ECO:0000256" key="2">
    <source>
        <dbReference type="SAM" id="Phobius"/>
    </source>
</evidence>
<feature type="region of interest" description="Disordered" evidence="1">
    <location>
        <begin position="256"/>
        <end position="397"/>
    </location>
</feature>
<feature type="compositionally biased region" description="Basic and acidic residues" evidence="1">
    <location>
        <begin position="423"/>
        <end position="443"/>
    </location>
</feature>
<dbReference type="Proteomes" id="UP001600888">
    <property type="component" value="Unassembled WGS sequence"/>
</dbReference>
<feature type="transmembrane region" description="Helical" evidence="2">
    <location>
        <begin position="7"/>
        <end position="30"/>
    </location>
</feature>
<keyword evidence="4" id="KW-1185">Reference proteome</keyword>